<dbReference type="VEuPathDB" id="VectorBase:GPPI043418"/>
<reference evidence="2" key="1">
    <citation type="submission" date="2015-01" db="EMBL/GenBank/DDBJ databases">
        <authorList>
            <person name="Aksoy S."/>
            <person name="Warren W."/>
            <person name="Wilson R.K."/>
        </authorList>
    </citation>
    <scope>NUCLEOTIDE SEQUENCE [LARGE SCALE GENOMIC DNA]</scope>
    <source>
        <strain evidence="2">IAEA</strain>
    </source>
</reference>
<dbReference type="VEuPathDB" id="VectorBase:GPPI017286"/>
<dbReference type="EMBL" id="JXJN01022193">
    <property type="status" value="NOT_ANNOTATED_CDS"/>
    <property type="molecule type" value="Genomic_DNA"/>
</dbReference>
<dbReference type="EMBL" id="JXJN01007770">
    <property type="status" value="NOT_ANNOTATED_CDS"/>
    <property type="molecule type" value="Genomic_DNA"/>
</dbReference>
<keyword evidence="2" id="KW-1185">Reference proteome</keyword>
<evidence type="ECO:0000313" key="2">
    <source>
        <dbReference type="Proteomes" id="UP000092460"/>
    </source>
</evidence>
<sequence length="129" mass="14483">MGVLRSRKSEANSTITDSARLATPSSEAITYVISFLWKQNQLIKDKGRNCSNEAMGLSTKISSSSNSYLFVSGRQVSATLFMTHIYALKIISKTQLHPLKLITFSVYSISKHKFRFRADYAIIKSIINI</sequence>
<dbReference type="AlphaFoldDB" id="A0A1B0B341"/>
<name>A0A1B0B341_9MUSC</name>
<organism evidence="1 2">
    <name type="scientific">Glossina palpalis gambiensis</name>
    <dbReference type="NCBI Taxonomy" id="67801"/>
    <lineage>
        <taxon>Eukaryota</taxon>
        <taxon>Metazoa</taxon>
        <taxon>Ecdysozoa</taxon>
        <taxon>Arthropoda</taxon>
        <taxon>Hexapoda</taxon>
        <taxon>Insecta</taxon>
        <taxon>Pterygota</taxon>
        <taxon>Neoptera</taxon>
        <taxon>Endopterygota</taxon>
        <taxon>Diptera</taxon>
        <taxon>Brachycera</taxon>
        <taxon>Muscomorpha</taxon>
        <taxon>Hippoboscoidea</taxon>
        <taxon>Glossinidae</taxon>
        <taxon>Glossina</taxon>
    </lineage>
</organism>
<proteinExistence type="predicted"/>
<dbReference type="EnsemblMetazoa" id="GPPI017286-RA">
    <property type="protein sequence ID" value="GPPI017286-PA"/>
    <property type="gene ID" value="GPPI017286"/>
</dbReference>
<protein>
    <submittedName>
        <fullName evidence="1">Uncharacterized protein</fullName>
    </submittedName>
</protein>
<dbReference type="EnsemblMetazoa" id="GPPI043418-RA">
    <property type="protein sequence ID" value="GPPI043418-PA"/>
    <property type="gene ID" value="GPPI043418"/>
</dbReference>
<reference evidence="1" key="2">
    <citation type="submission" date="2020-05" db="UniProtKB">
        <authorList>
            <consortium name="EnsemblMetazoa"/>
        </authorList>
    </citation>
    <scope>IDENTIFICATION</scope>
    <source>
        <strain evidence="1">IAEA</strain>
    </source>
</reference>
<evidence type="ECO:0000313" key="1">
    <source>
        <dbReference type="EnsemblMetazoa" id="GPPI043418-PA"/>
    </source>
</evidence>
<accession>A0A1B0B341</accession>
<dbReference type="Proteomes" id="UP000092460">
    <property type="component" value="Unassembled WGS sequence"/>
</dbReference>